<dbReference type="PROSITE" id="PS51914">
    <property type="entry name" value="MRH"/>
    <property type="match status" value="1"/>
</dbReference>
<protein>
    <recommendedName>
        <fullName evidence="12">MRH domain-containing protein</fullName>
    </recommendedName>
</protein>
<organism evidence="13 14">
    <name type="scientific">Talaromyces amestolkiae</name>
    <dbReference type="NCBI Taxonomy" id="1196081"/>
    <lineage>
        <taxon>Eukaryota</taxon>
        <taxon>Fungi</taxon>
        <taxon>Dikarya</taxon>
        <taxon>Ascomycota</taxon>
        <taxon>Pezizomycotina</taxon>
        <taxon>Eurotiomycetes</taxon>
        <taxon>Eurotiomycetidae</taxon>
        <taxon>Eurotiales</taxon>
        <taxon>Trichocomaceae</taxon>
        <taxon>Talaromyces</taxon>
        <taxon>Talaromyces sect. Talaromyces</taxon>
    </lineage>
</organism>
<accession>A0A364KLD0</accession>
<evidence type="ECO:0000256" key="2">
    <source>
        <dbReference type="ARBA" id="ARBA00022448"/>
    </source>
</evidence>
<dbReference type="AlphaFoldDB" id="A0A364KLD0"/>
<dbReference type="GO" id="GO:0007034">
    <property type="term" value="P:vacuolar transport"/>
    <property type="evidence" value="ECO:0007669"/>
    <property type="project" value="TreeGrafter"/>
</dbReference>
<dbReference type="PANTHER" id="PTHR15071">
    <property type="entry name" value="MANNOSE-6-PHOSPHATE RECEPTOR FAMILY MEMBER"/>
    <property type="match status" value="1"/>
</dbReference>
<dbReference type="InterPro" id="IPR028927">
    <property type="entry name" value="Man-6-P_rcpt"/>
</dbReference>
<dbReference type="STRING" id="1196081.A0A364KLD0"/>
<keyword evidence="5 10" id="KW-1133">Transmembrane helix</keyword>
<feature type="transmembrane region" description="Helical" evidence="10">
    <location>
        <begin position="256"/>
        <end position="277"/>
    </location>
</feature>
<dbReference type="EMBL" id="MIKG01000001">
    <property type="protein sequence ID" value="RAO64358.1"/>
    <property type="molecule type" value="Genomic_DNA"/>
</dbReference>
<evidence type="ECO:0000256" key="4">
    <source>
        <dbReference type="ARBA" id="ARBA00022729"/>
    </source>
</evidence>
<dbReference type="PANTHER" id="PTHR15071:SF0">
    <property type="entry name" value="MANNOSE 6-PHOSPHATE RECEPTOR-LIKE PROTEIN 1"/>
    <property type="match status" value="1"/>
</dbReference>
<feature type="region of interest" description="Disordered" evidence="9">
    <location>
        <begin position="340"/>
        <end position="359"/>
    </location>
</feature>
<comment type="caution">
    <text evidence="13">The sequence shown here is derived from an EMBL/GenBank/DDBJ whole genome shotgun (WGS) entry which is preliminary data.</text>
</comment>
<evidence type="ECO:0000256" key="10">
    <source>
        <dbReference type="SAM" id="Phobius"/>
    </source>
</evidence>
<keyword evidence="14" id="KW-1185">Reference proteome</keyword>
<evidence type="ECO:0000256" key="9">
    <source>
        <dbReference type="SAM" id="MobiDB-lite"/>
    </source>
</evidence>
<keyword evidence="7" id="KW-1015">Disulfide bond</keyword>
<evidence type="ECO:0000256" key="6">
    <source>
        <dbReference type="ARBA" id="ARBA00023136"/>
    </source>
</evidence>
<feature type="chain" id="PRO_5016561696" description="MRH domain-containing protein" evidence="11">
    <location>
        <begin position="28"/>
        <end position="371"/>
    </location>
</feature>
<evidence type="ECO:0000256" key="3">
    <source>
        <dbReference type="ARBA" id="ARBA00022692"/>
    </source>
</evidence>
<proteinExistence type="predicted"/>
<name>A0A364KLD0_TALAM</name>
<comment type="subcellular location">
    <subcellularLocation>
        <location evidence="1">Endomembrane system</location>
    </subcellularLocation>
</comment>
<keyword evidence="8" id="KW-0325">Glycoprotein</keyword>
<dbReference type="GO" id="GO:0005770">
    <property type="term" value="C:late endosome"/>
    <property type="evidence" value="ECO:0007669"/>
    <property type="project" value="TreeGrafter"/>
</dbReference>
<dbReference type="Proteomes" id="UP000249363">
    <property type="component" value="Unassembled WGS sequence"/>
</dbReference>
<dbReference type="GO" id="GO:0010008">
    <property type="term" value="C:endosome membrane"/>
    <property type="evidence" value="ECO:0007669"/>
    <property type="project" value="UniProtKB-SubCell"/>
</dbReference>
<feature type="signal peptide" evidence="11">
    <location>
        <begin position="1"/>
        <end position="27"/>
    </location>
</feature>
<evidence type="ECO:0000256" key="8">
    <source>
        <dbReference type="ARBA" id="ARBA00023180"/>
    </source>
</evidence>
<dbReference type="GO" id="GO:0000139">
    <property type="term" value="C:Golgi membrane"/>
    <property type="evidence" value="ECO:0007669"/>
    <property type="project" value="UniProtKB-SubCell"/>
</dbReference>
<dbReference type="SUPFAM" id="SSF50911">
    <property type="entry name" value="Mannose 6-phosphate receptor domain"/>
    <property type="match status" value="1"/>
</dbReference>
<evidence type="ECO:0000256" key="5">
    <source>
        <dbReference type="ARBA" id="ARBA00022989"/>
    </source>
</evidence>
<gene>
    <name evidence="13" type="ORF">BHQ10_000370</name>
</gene>
<keyword evidence="2" id="KW-0813">Transport</keyword>
<dbReference type="InterPro" id="IPR044865">
    <property type="entry name" value="MRH_dom"/>
</dbReference>
<keyword evidence="6 10" id="KW-0472">Membrane</keyword>
<dbReference type="GeneID" id="63789587"/>
<keyword evidence="3 10" id="KW-0812">Transmembrane</keyword>
<evidence type="ECO:0000313" key="13">
    <source>
        <dbReference type="EMBL" id="RAO64358.1"/>
    </source>
</evidence>
<feature type="domain" description="MRH" evidence="12">
    <location>
        <begin position="38"/>
        <end position="244"/>
    </location>
</feature>
<dbReference type="Gene3D" id="2.70.130.10">
    <property type="entry name" value="Mannose-6-phosphate receptor binding domain"/>
    <property type="match status" value="1"/>
</dbReference>
<dbReference type="OrthoDB" id="4504960at2759"/>
<dbReference type="Pfam" id="PF02157">
    <property type="entry name" value="Man-6-P_recep"/>
    <property type="match status" value="1"/>
</dbReference>
<evidence type="ECO:0000256" key="1">
    <source>
        <dbReference type="ARBA" id="ARBA00004308"/>
    </source>
</evidence>
<reference evidence="13 14" key="1">
    <citation type="journal article" date="2017" name="Biotechnol. Biofuels">
        <title>Differential beta-glucosidase expression as a function of carbon source availability in Talaromyces amestolkiae: a genomic and proteomic approach.</title>
        <authorList>
            <person name="de Eugenio L.I."/>
            <person name="Mendez-Liter J.A."/>
            <person name="Nieto-Dominguez M."/>
            <person name="Alonso L."/>
            <person name="Gil-Munoz J."/>
            <person name="Barriuso J."/>
            <person name="Prieto A."/>
            <person name="Martinez M.J."/>
        </authorList>
    </citation>
    <scope>NUCLEOTIDE SEQUENCE [LARGE SCALE GENOMIC DNA]</scope>
    <source>
        <strain evidence="13 14">CIB</strain>
    </source>
</reference>
<evidence type="ECO:0000256" key="7">
    <source>
        <dbReference type="ARBA" id="ARBA00023157"/>
    </source>
</evidence>
<evidence type="ECO:0000313" key="14">
    <source>
        <dbReference type="Proteomes" id="UP000249363"/>
    </source>
</evidence>
<dbReference type="RefSeq" id="XP_040728875.1">
    <property type="nucleotide sequence ID" value="XM_040875985.1"/>
</dbReference>
<evidence type="ECO:0000259" key="12">
    <source>
        <dbReference type="PROSITE" id="PS51914"/>
    </source>
</evidence>
<feature type="compositionally biased region" description="Basic and acidic residues" evidence="9">
    <location>
        <begin position="345"/>
        <end position="359"/>
    </location>
</feature>
<evidence type="ECO:0000256" key="11">
    <source>
        <dbReference type="SAM" id="SignalP"/>
    </source>
</evidence>
<keyword evidence="4 11" id="KW-0732">Signal</keyword>
<sequence>MKMLTRPTLLATFNVLLLLPFSQTIEAASDTPKKDVNPPCTVQSVTTGAFFDLSTISLSPPELKDGRKVHKNDRDESWEARGHDYGTNFTINICAPVIESVVDVVGVDKARWQNVSAYYEQKGKVYSLGEQNSEPIFRGKRLVLNYTNGSPCPSSDASYLNSRYYSDDDDDNDDYAAAQTYKNRKTAVATTAASDSKTTRRKSTIMSFLCDREAAASQATVSFVGTMDSCTYFFEVRSFAACGGVAAAPEGGLGPAGVFGVIALIAIVVYLVGGCAYQRSVMHQRGWRQCPNYSMWSDLLGFFKDFAIIIFSSLTRCFTRKGSPSSAGYSRANGQSGLIGAIGGRRGDRGGRGDVDAENRLIDQLDEEWND</sequence>
<dbReference type="InterPro" id="IPR009011">
    <property type="entry name" value="Man6P_isomerase_rcpt-bd_dom_sf"/>
</dbReference>